<keyword evidence="1" id="KW-0812">Transmembrane</keyword>
<feature type="transmembrane region" description="Helical" evidence="1">
    <location>
        <begin position="37"/>
        <end position="59"/>
    </location>
</feature>
<organism evidence="2 3">
    <name type="scientific">Microbacterium oxydans</name>
    <dbReference type="NCBI Taxonomy" id="82380"/>
    <lineage>
        <taxon>Bacteria</taxon>
        <taxon>Bacillati</taxon>
        <taxon>Actinomycetota</taxon>
        <taxon>Actinomycetes</taxon>
        <taxon>Micrococcales</taxon>
        <taxon>Microbacteriaceae</taxon>
        <taxon>Microbacterium</taxon>
    </lineage>
</organism>
<evidence type="ECO:0000313" key="2">
    <source>
        <dbReference type="EMBL" id="KJL23450.1"/>
    </source>
</evidence>
<evidence type="ECO:0000313" key="3">
    <source>
        <dbReference type="Proteomes" id="UP000033725"/>
    </source>
</evidence>
<comment type="caution">
    <text evidence="2">The sequence shown here is derived from an EMBL/GenBank/DDBJ whole genome shotgun (WGS) entry which is preliminary data.</text>
</comment>
<sequence>MIRSTWTVSIFIHAVLQRCAPTNIVLRRIRRRRGLKWGVPAMLLAVPYLIAASLCSAAISDGAPGWLNLIILLCLWNAMKFIVAGPVAVVLLLRARRREAVARRVSERANAAVELVAA</sequence>
<dbReference type="AlphaFoldDB" id="A0A0F0KTK1"/>
<gene>
    <name evidence="2" type="ORF">RN51_01536</name>
</gene>
<reference evidence="2 3" key="1">
    <citation type="submission" date="2015-02" db="EMBL/GenBank/DDBJ databases">
        <title>Draft genome sequences of ten Microbacterium spp. with emphasis on heavy metal contaminated environments.</title>
        <authorList>
            <person name="Corretto E."/>
        </authorList>
    </citation>
    <scope>NUCLEOTIDE SEQUENCE [LARGE SCALE GENOMIC DNA]</scope>
    <source>
        <strain evidence="2 3">BEL163</strain>
    </source>
</reference>
<name>A0A0F0KTK1_9MICO</name>
<protein>
    <recommendedName>
        <fullName evidence="4">Sulfate permease</fullName>
    </recommendedName>
</protein>
<dbReference type="RefSeq" id="WP_045263446.1">
    <property type="nucleotide sequence ID" value="NZ_JYIV01000023.1"/>
</dbReference>
<dbReference type="PATRIC" id="fig|82380.10.peg.1543"/>
<proteinExistence type="predicted"/>
<accession>A0A0F0KTK1</accession>
<keyword evidence="1" id="KW-0472">Membrane</keyword>
<evidence type="ECO:0008006" key="4">
    <source>
        <dbReference type="Google" id="ProtNLM"/>
    </source>
</evidence>
<dbReference type="EMBL" id="JYIV01000023">
    <property type="protein sequence ID" value="KJL23450.1"/>
    <property type="molecule type" value="Genomic_DNA"/>
</dbReference>
<feature type="transmembrane region" description="Helical" evidence="1">
    <location>
        <begin position="65"/>
        <end position="93"/>
    </location>
</feature>
<keyword evidence="1" id="KW-1133">Transmembrane helix</keyword>
<dbReference type="Proteomes" id="UP000033725">
    <property type="component" value="Unassembled WGS sequence"/>
</dbReference>
<evidence type="ECO:0000256" key="1">
    <source>
        <dbReference type="SAM" id="Phobius"/>
    </source>
</evidence>